<evidence type="ECO:0000256" key="1">
    <source>
        <dbReference type="SAM" id="MobiDB-lite"/>
    </source>
</evidence>
<organism evidence="2 3">
    <name type="scientific">Pararge aegeria aegeria</name>
    <dbReference type="NCBI Taxonomy" id="348720"/>
    <lineage>
        <taxon>Eukaryota</taxon>
        <taxon>Metazoa</taxon>
        <taxon>Ecdysozoa</taxon>
        <taxon>Arthropoda</taxon>
        <taxon>Hexapoda</taxon>
        <taxon>Insecta</taxon>
        <taxon>Pterygota</taxon>
        <taxon>Neoptera</taxon>
        <taxon>Endopterygota</taxon>
        <taxon>Lepidoptera</taxon>
        <taxon>Glossata</taxon>
        <taxon>Ditrysia</taxon>
        <taxon>Papilionoidea</taxon>
        <taxon>Nymphalidae</taxon>
        <taxon>Satyrinae</taxon>
        <taxon>Satyrini</taxon>
        <taxon>Parargina</taxon>
        <taxon>Pararge</taxon>
    </lineage>
</organism>
<comment type="caution">
    <text evidence="2">The sequence shown here is derived from an EMBL/GenBank/DDBJ whole genome shotgun (WGS) entry which is preliminary data.</text>
</comment>
<sequence>MGGAHSSADRWTLGPKVLESRPPTRSTNDIKRVAVVLLGAAVNKRPRILEFGTPCNKPMSSSGSQQVEVMMITRTI</sequence>
<dbReference type="EMBL" id="CAKXAJ010026297">
    <property type="protein sequence ID" value="CAH2266064.1"/>
    <property type="molecule type" value="Genomic_DNA"/>
</dbReference>
<proteinExistence type="predicted"/>
<dbReference type="Proteomes" id="UP000838756">
    <property type="component" value="Unassembled WGS sequence"/>
</dbReference>
<keyword evidence="3" id="KW-1185">Reference proteome</keyword>
<dbReference type="OrthoDB" id="407509at2759"/>
<accession>A0A8S4SGR6</accession>
<gene>
    <name evidence="2" type="primary">jg9117</name>
    <name evidence="2" type="ORF">PAEG_LOCUS25149</name>
</gene>
<feature type="region of interest" description="Disordered" evidence="1">
    <location>
        <begin position="1"/>
        <end position="26"/>
    </location>
</feature>
<dbReference type="AlphaFoldDB" id="A0A8S4SGR6"/>
<protein>
    <submittedName>
        <fullName evidence="2">Jg9117 protein</fullName>
    </submittedName>
</protein>
<evidence type="ECO:0000313" key="3">
    <source>
        <dbReference type="Proteomes" id="UP000838756"/>
    </source>
</evidence>
<name>A0A8S4SGR6_9NEOP</name>
<reference evidence="2" key="1">
    <citation type="submission" date="2022-03" db="EMBL/GenBank/DDBJ databases">
        <authorList>
            <person name="Lindestad O."/>
        </authorList>
    </citation>
    <scope>NUCLEOTIDE SEQUENCE</scope>
</reference>
<evidence type="ECO:0000313" key="2">
    <source>
        <dbReference type="EMBL" id="CAH2266064.1"/>
    </source>
</evidence>